<gene>
    <name evidence="3" type="ORF">P9B03_13250</name>
</gene>
<dbReference type="AlphaFoldDB" id="A0AAW9NTJ4"/>
<dbReference type="Proteomes" id="UP001344888">
    <property type="component" value="Unassembled WGS sequence"/>
</dbReference>
<keyword evidence="1" id="KW-0092">Biotin</keyword>
<dbReference type="SUPFAM" id="SSF51230">
    <property type="entry name" value="Single hybrid motif"/>
    <property type="match status" value="1"/>
</dbReference>
<dbReference type="InterPro" id="IPR000089">
    <property type="entry name" value="Biotin_lipoyl"/>
</dbReference>
<reference evidence="3 4" key="1">
    <citation type="submission" date="2023-03" db="EMBL/GenBank/DDBJ databases">
        <title>Bacillus Genome Sequencing.</title>
        <authorList>
            <person name="Dunlap C."/>
        </authorList>
    </citation>
    <scope>NUCLEOTIDE SEQUENCE [LARGE SCALE GENOMIC DNA]</scope>
    <source>
        <strain evidence="3 4">B-59205</strain>
    </source>
</reference>
<dbReference type="NCBIfam" id="NF006079">
    <property type="entry name" value="PRK08225.1"/>
    <property type="match status" value="1"/>
</dbReference>
<keyword evidence="4" id="KW-1185">Reference proteome</keyword>
<organism evidence="3 4">
    <name type="scientific">Metasolibacillus meyeri</name>
    <dbReference type="NCBI Taxonomy" id="1071052"/>
    <lineage>
        <taxon>Bacteria</taxon>
        <taxon>Bacillati</taxon>
        <taxon>Bacillota</taxon>
        <taxon>Bacilli</taxon>
        <taxon>Bacillales</taxon>
        <taxon>Caryophanaceae</taxon>
        <taxon>Metasolibacillus</taxon>
    </lineage>
</organism>
<dbReference type="RefSeq" id="WP_042471665.1">
    <property type="nucleotide sequence ID" value="NZ_JARSFG010000017.1"/>
</dbReference>
<dbReference type="InterPro" id="IPR011053">
    <property type="entry name" value="Single_hybrid_motif"/>
</dbReference>
<dbReference type="CDD" id="cd06850">
    <property type="entry name" value="biotinyl_domain"/>
    <property type="match status" value="1"/>
</dbReference>
<sequence length="70" mass="7526">MTQVKAPMAGTVFEVSVKEGDTVTVGQTLIILESMKMEIPCEAEVAGTVKKILVAEGDFIDEEAVLLELE</sequence>
<accession>A0AAW9NTJ4</accession>
<dbReference type="FunFam" id="2.40.50.100:FF:000003">
    <property type="entry name" value="Acetyl-CoA carboxylase biotin carboxyl carrier protein"/>
    <property type="match status" value="1"/>
</dbReference>
<comment type="caution">
    <text evidence="3">The sequence shown here is derived from an EMBL/GenBank/DDBJ whole genome shotgun (WGS) entry which is preliminary data.</text>
</comment>
<dbReference type="InterPro" id="IPR050709">
    <property type="entry name" value="Biotin_Carboxyl_Carrier/Decarb"/>
</dbReference>
<dbReference type="PANTHER" id="PTHR45266">
    <property type="entry name" value="OXALOACETATE DECARBOXYLASE ALPHA CHAIN"/>
    <property type="match status" value="1"/>
</dbReference>
<feature type="domain" description="Lipoyl-binding" evidence="2">
    <location>
        <begin position="1"/>
        <end position="70"/>
    </location>
</feature>
<evidence type="ECO:0000256" key="1">
    <source>
        <dbReference type="ARBA" id="ARBA00023267"/>
    </source>
</evidence>
<protein>
    <submittedName>
        <fullName evidence="3">Acetyl-CoA carboxylase biotin carboxyl carrier protein subunit</fullName>
    </submittedName>
</protein>
<dbReference type="NCBIfam" id="NF004547">
    <property type="entry name" value="PRK05889.1"/>
    <property type="match status" value="1"/>
</dbReference>
<name>A0AAW9NTJ4_9BACL</name>
<evidence type="ECO:0000313" key="3">
    <source>
        <dbReference type="EMBL" id="MEC1179458.1"/>
    </source>
</evidence>
<dbReference type="PROSITE" id="PS50968">
    <property type="entry name" value="BIOTINYL_LIPOYL"/>
    <property type="match status" value="1"/>
</dbReference>
<dbReference type="EMBL" id="JARSFG010000017">
    <property type="protein sequence ID" value="MEC1179458.1"/>
    <property type="molecule type" value="Genomic_DNA"/>
</dbReference>
<evidence type="ECO:0000259" key="2">
    <source>
        <dbReference type="PROSITE" id="PS50968"/>
    </source>
</evidence>
<dbReference type="Gene3D" id="2.40.50.100">
    <property type="match status" value="1"/>
</dbReference>
<evidence type="ECO:0000313" key="4">
    <source>
        <dbReference type="Proteomes" id="UP001344888"/>
    </source>
</evidence>
<dbReference type="PANTHER" id="PTHR45266:SF3">
    <property type="entry name" value="OXALOACETATE DECARBOXYLASE ALPHA CHAIN"/>
    <property type="match status" value="1"/>
</dbReference>
<proteinExistence type="predicted"/>
<dbReference type="Pfam" id="PF00364">
    <property type="entry name" value="Biotin_lipoyl"/>
    <property type="match status" value="1"/>
</dbReference>